<feature type="transmembrane region" description="Helical" evidence="8">
    <location>
        <begin position="27"/>
        <end position="44"/>
    </location>
</feature>
<dbReference type="PANTHER" id="PTHR32507:SF8">
    <property type="entry name" value="CNH1P"/>
    <property type="match status" value="1"/>
</dbReference>
<evidence type="ECO:0000256" key="8">
    <source>
        <dbReference type="SAM" id="Phobius"/>
    </source>
</evidence>
<feature type="transmembrane region" description="Helical" evidence="8">
    <location>
        <begin position="116"/>
        <end position="138"/>
    </location>
</feature>
<evidence type="ECO:0000256" key="1">
    <source>
        <dbReference type="ARBA" id="ARBA00004651"/>
    </source>
</evidence>
<dbReference type="InterPro" id="IPR006153">
    <property type="entry name" value="Cation/H_exchanger_TM"/>
</dbReference>
<feature type="transmembrane region" description="Helical" evidence="8">
    <location>
        <begin position="88"/>
        <end position="110"/>
    </location>
</feature>
<evidence type="ECO:0000313" key="10">
    <source>
        <dbReference type="EMBL" id="RDI67574.1"/>
    </source>
</evidence>
<evidence type="ECO:0000256" key="4">
    <source>
        <dbReference type="ARBA" id="ARBA00022692"/>
    </source>
</evidence>
<dbReference type="STRING" id="1210086.GCA_001613105_05645"/>
<evidence type="ECO:0000259" key="9">
    <source>
        <dbReference type="Pfam" id="PF00999"/>
    </source>
</evidence>
<feature type="transmembrane region" description="Helical" evidence="8">
    <location>
        <begin position="303"/>
        <end position="324"/>
    </location>
</feature>
<feature type="transmembrane region" description="Helical" evidence="8">
    <location>
        <begin position="367"/>
        <end position="391"/>
    </location>
</feature>
<accession>A0A370IDR9</accession>
<sequence length="399" mass="42119">MINSIIVVAVVVVLWALCAARMHEWRIAAPVLVVFAGIAMGFTTRNSIAETLNTQVALRVAEIILAVLLFVDATEVRGGLLGRDPKSALRILFIALPLSLAFAVLLGGWLLPGASWAVLLVIACVVVPTDFAPAATLVRDERIPARVRDLLTVESGYNDGIVSPIFLAALVLAGDHTHAESVGGALQTAVPSAVKAVVAGLVVGLVLAYAMNIAERRELSTEQSQRIALVAAPLLSYAASVAVHGNGFVAAFVCGLVVNVVRQSAVYRRELELLDDLGFLLTVGMWFVFGSVAVYAIAEGPDWRMPLFCLAALTLVRIVPVLLAMIGSRFGRRERLLLGVLGPRGTTSIVFGLLAFNVLAIEDGLTVISAMTVTVLGSVLLHGIGGPVAALTRLVRADR</sequence>
<comment type="subcellular location">
    <subcellularLocation>
        <location evidence="1">Cell membrane</location>
        <topology evidence="1">Multi-pass membrane protein</topology>
    </subcellularLocation>
</comment>
<feature type="domain" description="Cation/H+ exchanger transmembrane" evidence="9">
    <location>
        <begin position="15"/>
        <end position="385"/>
    </location>
</feature>
<feature type="transmembrane region" description="Helical" evidence="8">
    <location>
        <begin position="193"/>
        <end position="214"/>
    </location>
</feature>
<evidence type="ECO:0000256" key="2">
    <source>
        <dbReference type="ARBA" id="ARBA00022448"/>
    </source>
</evidence>
<reference evidence="10 11" key="1">
    <citation type="submission" date="2018-07" db="EMBL/GenBank/DDBJ databases">
        <title>Genomic Encyclopedia of Type Strains, Phase IV (KMG-IV): sequencing the most valuable type-strain genomes for metagenomic binning, comparative biology and taxonomic classification.</title>
        <authorList>
            <person name="Goeker M."/>
        </authorList>
    </citation>
    <scope>NUCLEOTIDE SEQUENCE [LARGE SCALE GENOMIC DNA]</scope>
    <source>
        <strain evidence="10 11">DSM 44290</strain>
    </source>
</reference>
<proteinExistence type="predicted"/>
<dbReference type="GO" id="GO:1902600">
    <property type="term" value="P:proton transmembrane transport"/>
    <property type="evidence" value="ECO:0007669"/>
    <property type="project" value="InterPro"/>
</dbReference>
<name>A0A370IDR9_9NOCA</name>
<keyword evidence="5 8" id="KW-1133">Transmembrane helix</keyword>
<gene>
    <name evidence="10" type="ORF">DFR76_103645</name>
</gene>
<keyword evidence="11" id="KW-1185">Reference proteome</keyword>
<protein>
    <submittedName>
        <fullName evidence="10">Sodium/proton antiporter (CPA1 family)</fullName>
    </submittedName>
</protein>
<keyword evidence="4 8" id="KW-0812">Transmembrane</keyword>
<dbReference type="GO" id="GO:0015297">
    <property type="term" value="F:antiporter activity"/>
    <property type="evidence" value="ECO:0007669"/>
    <property type="project" value="UniProtKB-KW"/>
</dbReference>
<evidence type="ECO:0000256" key="6">
    <source>
        <dbReference type="ARBA" id="ARBA00023065"/>
    </source>
</evidence>
<keyword evidence="3" id="KW-0050">Antiport</keyword>
<dbReference type="RefSeq" id="WP_068004176.1">
    <property type="nucleotide sequence ID" value="NZ_QQBC01000003.1"/>
</dbReference>
<comment type="caution">
    <text evidence="10">The sequence shown here is derived from an EMBL/GenBank/DDBJ whole genome shotgun (WGS) entry which is preliminary data.</text>
</comment>
<evidence type="ECO:0000313" key="11">
    <source>
        <dbReference type="Proteomes" id="UP000254869"/>
    </source>
</evidence>
<keyword evidence="6" id="KW-0406">Ion transport</keyword>
<evidence type="ECO:0000256" key="7">
    <source>
        <dbReference type="ARBA" id="ARBA00023136"/>
    </source>
</evidence>
<organism evidence="10 11">
    <name type="scientific">Nocardia pseudobrasiliensis</name>
    <dbReference type="NCBI Taxonomy" id="45979"/>
    <lineage>
        <taxon>Bacteria</taxon>
        <taxon>Bacillati</taxon>
        <taxon>Actinomycetota</taxon>
        <taxon>Actinomycetes</taxon>
        <taxon>Mycobacteriales</taxon>
        <taxon>Nocardiaceae</taxon>
        <taxon>Nocardia</taxon>
    </lineage>
</organism>
<keyword evidence="2" id="KW-0813">Transport</keyword>
<feature type="transmembrane region" description="Helical" evidence="8">
    <location>
        <begin position="277"/>
        <end position="297"/>
    </location>
</feature>
<evidence type="ECO:0000256" key="5">
    <source>
        <dbReference type="ARBA" id="ARBA00022989"/>
    </source>
</evidence>
<feature type="transmembrane region" description="Helical" evidence="8">
    <location>
        <begin position="6"/>
        <end position="22"/>
    </location>
</feature>
<evidence type="ECO:0000256" key="3">
    <source>
        <dbReference type="ARBA" id="ARBA00022449"/>
    </source>
</evidence>
<dbReference type="EMBL" id="QQBC01000003">
    <property type="protein sequence ID" value="RDI67574.1"/>
    <property type="molecule type" value="Genomic_DNA"/>
</dbReference>
<dbReference type="PANTHER" id="PTHR32507">
    <property type="entry name" value="NA(+)/H(+) ANTIPORTER 1"/>
    <property type="match status" value="1"/>
</dbReference>
<dbReference type="AlphaFoldDB" id="A0A370IDR9"/>
<dbReference type="GO" id="GO:0005886">
    <property type="term" value="C:plasma membrane"/>
    <property type="evidence" value="ECO:0007669"/>
    <property type="project" value="UniProtKB-SubCell"/>
</dbReference>
<keyword evidence="7 8" id="KW-0472">Membrane</keyword>
<dbReference type="Pfam" id="PF00999">
    <property type="entry name" value="Na_H_Exchanger"/>
    <property type="match status" value="1"/>
</dbReference>
<feature type="transmembrane region" description="Helical" evidence="8">
    <location>
        <begin position="336"/>
        <end position="361"/>
    </location>
</feature>
<dbReference type="Proteomes" id="UP000254869">
    <property type="component" value="Unassembled WGS sequence"/>
</dbReference>